<comment type="caution">
    <text evidence="4">The sequence shown here is derived from an EMBL/GenBank/DDBJ whole genome shotgun (WGS) entry which is preliminary data.</text>
</comment>
<dbReference type="GeneID" id="97484466"/>
<reference evidence="3" key="1">
    <citation type="journal article" date="2014" name="Int. J. Syst. Evol. Microbiol.">
        <title>Complete genome sequence of Corynebacterium casei LMG S-19264T (=DSM 44701T), isolated from a smear-ripened cheese.</title>
        <authorList>
            <consortium name="US DOE Joint Genome Institute (JGI-PGF)"/>
            <person name="Walter F."/>
            <person name="Albersmeier A."/>
            <person name="Kalinowski J."/>
            <person name="Ruckert C."/>
        </authorList>
    </citation>
    <scope>NUCLEOTIDE SEQUENCE</scope>
    <source>
        <strain evidence="3">JCM 4434</strain>
    </source>
</reference>
<reference evidence="4 5" key="2">
    <citation type="submission" date="2014-07" db="EMBL/GenBank/DDBJ databases">
        <authorList>
            <person name="Zhang J.E."/>
            <person name="Yang H."/>
            <person name="Guo J."/>
            <person name="Deng Z."/>
            <person name="Luo H."/>
            <person name="Luo M."/>
            <person name="Zhao B."/>
        </authorList>
    </citation>
    <scope>NUCLEOTIDE SEQUENCE [LARGE SCALE GENOMIC DNA]</scope>
    <source>
        <strain evidence="4">ATCC 10762</strain>
        <strain evidence="5">ATCC 10762 / DSM 40127 / CCM 3239 / JCM 4008 / LMG 5968 / NBRC 12843 / NCIMB 8234 / A-377</strain>
    </source>
</reference>
<dbReference type="InterPro" id="IPR006946">
    <property type="entry name" value="DGR2-like_dom"/>
</dbReference>
<dbReference type="InterPro" id="IPR027576">
    <property type="entry name" value="Choice_anch_C_dom"/>
</dbReference>
<dbReference type="RefSeq" id="WP_030551022.1">
    <property type="nucleotide sequence ID" value="NZ_BMUB01000002.1"/>
</dbReference>
<feature type="domain" description="DUF642" evidence="2">
    <location>
        <begin position="40"/>
        <end position="194"/>
    </location>
</feature>
<dbReference type="Pfam" id="PF04862">
    <property type="entry name" value="DUF642"/>
    <property type="match status" value="1"/>
</dbReference>
<evidence type="ECO:0000259" key="2">
    <source>
        <dbReference type="Pfam" id="PF04862"/>
    </source>
</evidence>
<organism evidence="4 5">
    <name type="scientific">Kitasatospora aureofaciens</name>
    <name type="common">Streptomyces aureofaciens</name>
    <dbReference type="NCBI Taxonomy" id="1894"/>
    <lineage>
        <taxon>Bacteria</taxon>
        <taxon>Bacillati</taxon>
        <taxon>Actinomycetota</taxon>
        <taxon>Actinomycetes</taxon>
        <taxon>Kitasatosporales</taxon>
        <taxon>Streptomycetaceae</taxon>
        <taxon>Kitasatospora</taxon>
    </lineage>
</organism>
<dbReference type="AlphaFoldDB" id="A0A1E7N4Z2"/>
<name>A0A1E7N4Z2_KITAU</name>
<dbReference type="EMBL" id="JPRF03000032">
    <property type="protein sequence ID" value="OEV35755.1"/>
    <property type="molecule type" value="Genomic_DNA"/>
</dbReference>
<sequence>MSFSRTRTAALALAVAATALTTTALAAPAQAAGHRAFSRFDDGSFESPKAPAGNFTEFAAGQTIGPWRVTSGSVDLIGAGMWQAAEGDQALDLNGNAAGTIAQTFTTVPGATYSVTYALAGNPDGGVALRTGRALIDGQDFQDYSFDVTGRTRAAMGYVGRQFSFVAQNSSTTLAFESTVGGPYGPVLDNVQVKECKSCCG</sequence>
<evidence type="ECO:0000256" key="1">
    <source>
        <dbReference type="SAM" id="SignalP"/>
    </source>
</evidence>
<accession>A0A1E7N4Z2</accession>
<keyword evidence="5" id="KW-1185">Reference proteome</keyword>
<reference evidence="5" key="3">
    <citation type="submission" date="2016-08" db="EMBL/GenBank/DDBJ databases">
        <title>Sequencing, assembly and comparative genomics of S. aureofaciens ATCC 10762.</title>
        <authorList>
            <person name="Gradnigo J.S."/>
            <person name="Johnson N."/>
            <person name="Somerville G.A."/>
        </authorList>
    </citation>
    <scope>NUCLEOTIDE SEQUENCE [LARGE SCALE GENOMIC DNA]</scope>
    <source>
        <strain evidence="5">ATCC 10762 / DSM 40127 / CCM 3239 / JCM 4008 / LMG 5968 / NBRC 12843 / NCIMB 8234 / A-377</strain>
    </source>
</reference>
<evidence type="ECO:0000313" key="3">
    <source>
        <dbReference type="EMBL" id="GGU63444.1"/>
    </source>
</evidence>
<dbReference type="OrthoDB" id="3872034at2"/>
<feature type="signal peptide" evidence="1">
    <location>
        <begin position="1"/>
        <end position="26"/>
    </location>
</feature>
<proteinExistence type="predicted"/>
<gene>
    <name evidence="3" type="ORF">GCM10010502_13070</name>
    <name evidence="4" type="ORF">HS99_0007680</name>
</gene>
<reference evidence="3" key="5">
    <citation type="submission" date="2020-09" db="EMBL/GenBank/DDBJ databases">
        <authorList>
            <person name="Sun Q."/>
            <person name="Ohkuma M."/>
        </authorList>
    </citation>
    <scope>NUCLEOTIDE SEQUENCE</scope>
    <source>
        <strain evidence="3">JCM 4434</strain>
    </source>
</reference>
<keyword evidence="1" id="KW-0732">Signal</keyword>
<accession>A0A8H9HGC8</accession>
<feature type="chain" id="PRO_5034278378" description="DUF642 domain-containing protein" evidence="1">
    <location>
        <begin position="27"/>
        <end position="201"/>
    </location>
</feature>
<dbReference type="KEGG" id="kau:B6264_20455"/>
<dbReference type="EMBL" id="BMUB01000002">
    <property type="protein sequence ID" value="GGU63444.1"/>
    <property type="molecule type" value="Genomic_DNA"/>
</dbReference>
<dbReference type="Proteomes" id="UP000037395">
    <property type="component" value="Unassembled WGS sequence"/>
</dbReference>
<dbReference type="NCBIfam" id="TIGR04362">
    <property type="entry name" value="choice_anch_C"/>
    <property type="match status" value="1"/>
</dbReference>
<protein>
    <recommendedName>
        <fullName evidence="2">DUF642 domain-containing protein</fullName>
    </recommendedName>
</protein>
<reference evidence="4" key="4">
    <citation type="submission" date="2016-08" db="EMBL/GenBank/DDBJ databases">
        <title>Sequencing, Assembly and Comparative Genomics of S. aureofaciens ATCC 10762.</title>
        <authorList>
            <person name="Gradnigo J.S."/>
            <person name="Johnson N."/>
            <person name="Somerville G.A."/>
        </authorList>
    </citation>
    <scope>NUCLEOTIDE SEQUENCE [LARGE SCALE GENOMIC DNA]</scope>
    <source>
        <strain evidence="4">ATCC 10762</strain>
    </source>
</reference>
<evidence type="ECO:0000313" key="5">
    <source>
        <dbReference type="Proteomes" id="UP000037395"/>
    </source>
</evidence>
<dbReference type="Proteomes" id="UP000610124">
    <property type="component" value="Unassembled WGS sequence"/>
</dbReference>
<evidence type="ECO:0000313" key="4">
    <source>
        <dbReference type="EMBL" id="OEV35755.1"/>
    </source>
</evidence>
<dbReference type="Gene3D" id="2.60.120.260">
    <property type="entry name" value="Galactose-binding domain-like"/>
    <property type="match status" value="1"/>
</dbReference>